<dbReference type="GO" id="GO:0003676">
    <property type="term" value="F:nucleic acid binding"/>
    <property type="evidence" value="ECO:0007669"/>
    <property type="project" value="InterPro"/>
</dbReference>
<dbReference type="AlphaFoldDB" id="A0A2P6RR41"/>
<evidence type="ECO:0000259" key="2">
    <source>
        <dbReference type="Pfam" id="PF13456"/>
    </source>
</evidence>
<dbReference type="CDD" id="cd06222">
    <property type="entry name" value="RNase_H_like"/>
    <property type="match status" value="1"/>
</dbReference>
<dbReference type="Gene3D" id="3.30.420.10">
    <property type="entry name" value="Ribonuclease H-like superfamily/Ribonuclease H"/>
    <property type="match status" value="1"/>
</dbReference>
<evidence type="ECO:0000313" key="4">
    <source>
        <dbReference type="Proteomes" id="UP000238479"/>
    </source>
</evidence>
<feature type="region of interest" description="Disordered" evidence="1">
    <location>
        <begin position="105"/>
        <end position="148"/>
    </location>
</feature>
<name>A0A2P6RR41_ROSCH</name>
<dbReference type="SUPFAM" id="SSF53098">
    <property type="entry name" value="Ribonuclease H-like"/>
    <property type="match status" value="1"/>
</dbReference>
<comment type="caution">
    <text evidence="3">The sequence shown here is derived from an EMBL/GenBank/DDBJ whole genome shotgun (WGS) entry which is preliminary data.</text>
</comment>
<protein>
    <submittedName>
        <fullName evidence="3">Putative ribonuclease H-like domain-containing protein</fullName>
    </submittedName>
</protein>
<gene>
    <name evidence="3" type="ORF">RchiOBHm_Chr2g0115441</name>
</gene>
<evidence type="ECO:0000313" key="3">
    <source>
        <dbReference type="EMBL" id="PRQ48861.1"/>
    </source>
</evidence>
<feature type="compositionally biased region" description="Polar residues" evidence="1">
    <location>
        <begin position="111"/>
        <end position="120"/>
    </location>
</feature>
<accession>A0A2P6RR41</accession>
<dbReference type="InterPro" id="IPR036397">
    <property type="entry name" value="RNaseH_sf"/>
</dbReference>
<dbReference type="InterPro" id="IPR052929">
    <property type="entry name" value="RNase_H-like_EbsB-rel"/>
</dbReference>
<dbReference type="InterPro" id="IPR002156">
    <property type="entry name" value="RNaseH_domain"/>
</dbReference>
<dbReference type="EMBL" id="PDCK01000040">
    <property type="protein sequence ID" value="PRQ48861.1"/>
    <property type="molecule type" value="Genomic_DNA"/>
</dbReference>
<dbReference type="InterPro" id="IPR044730">
    <property type="entry name" value="RNase_H-like_dom_plant"/>
</dbReference>
<feature type="domain" description="RNase H type-1" evidence="2">
    <location>
        <begin position="172"/>
        <end position="293"/>
    </location>
</feature>
<reference evidence="3 4" key="1">
    <citation type="journal article" date="2018" name="Nat. Genet.">
        <title>The Rosa genome provides new insights in the design of modern roses.</title>
        <authorList>
            <person name="Bendahmane M."/>
        </authorList>
    </citation>
    <scope>NUCLEOTIDE SEQUENCE [LARGE SCALE GENOMIC DNA]</scope>
    <source>
        <strain evidence="4">cv. Old Blush</strain>
    </source>
</reference>
<dbReference type="PANTHER" id="PTHR47074">
    <property type="entry name" value="BNAC02G40300D PROTEIN"/>
    <property type="match status" value="1"/>
</dbReference>
<evidence type="ECO:0000256" key="1">
    <source>
        <dbReference type="SAM" id="MobiDB-lite"/>
    </source>
</evidence>
<proteinExistence type="predicted"/>
<dbReference type="GO" id="GO:0004523">
    <property type="term" value="F:RNA-DNA hybrid ribonuclease activity"/>
    <property type="evidence" value="ECO:0007669"/>
    <property type="project" value="InterPro"/>
</dbReference>
<organism evidence="3 4">
    <name type="scientific">Rosa chinensis</name>
    <name type="common">China rose</name>
    <dbReference type="NCBI Taxonomy" id="74649"/>
    <lineage>
        <taxon>Eukaryota</taxon>
        <taxon>Viridiplantae</taxon>
        <taxon>Streptophyta</taxon>
        <taxon>Embryophyta</taxon>
        <taxon>Tracheophyta</taxon>
        <taxon>Spermatophyta</taxon>
        <taxon>Magnoliopsida</taxon>
        <taxon>eudicotyledons</taxon>
        <taxon>Gunneridae</taxon>
        <taxon>Pentapetalae</taxon>
        <taxon>rosids</taxon>
        <taxon>fabids</taxon>
        <taxon>Rosales</taxon>
        <taxon>Rosaceae</taxon>
        <taxon>Rosoideae</taxon>
        <taxon>Rosoideae incertae sedis</taxon>
        <taxon>Rosa</taxon>
    </lineage>
</organism>
<dbReference type="Pfam" id="PF13456">
    <property type="entry name" value="RVT_3"/>
    <property type="match status" value="1"/>
</dbReference>
<dbReference type="InterPro" id="IPR012337">
    <property type="entry name" value="RNaseH-like_sf"/>
</dbReference>
<keyword evidence="4" id="KW-1185">Reference proteome</keyword>
<dbReference type="Gramene" id="PRQ48861">
    <property type="protein sequence ID" value="PRQ48861"/>
    <property type="gene ID" value="RchiOBHm_Chr2g0115441"/>
</dbReference>
<dbReference type="Proteomes" id="UP000238479">
    <property type="component" value="Chromosome 2"/>
</dbReference>
<sequence>MVSYLCWEIWKARCSFIYQGTPINPLSIASSATKAATEFILYSRNKIHVMHPCEPLQSTQVCPYPPPSSSLIPPSLSSLSLYNQPHHTRISPHLQNPISTNLLHPAHSPHHLNSITTLPPSQIHPDPIHMHPPQISQSHVHHHNPNRPTHSVLHLHTSYLWKPPPHGHIKINLDASWAINTHLVGLGVIARDCRSKMIDGVHSICQAYSALEAEARAAILACNLAEKLSPAPIIIESDSKCLIDAINSPSTCKIWSIYPAVAKIKNSPSFRQRISWSWVSRKANSAVDHLASLAVRRMCPDVWIDRPPSSLVGILSRDGLPCPPSS</sequence>
<dbReference type="PANTHER" id="PTHR47074:SF73">
    <property type="entry name" value="OS04G0448401 PROTEIN"/>
    <property type="match status" value="1"/>
</dbReference>